<feature type="coiled-coil region" evidence="1">
    <location>
        <begin position="571"/>
        <end position="672"/>
    </location>
</feature>
<evidence type="ECO:0000256" key="1">
    <source>
        <dbReference type="SAM" id="Coils"/>
    </source>
</evidence>
<dbReference type="EMBL" id="CAJVPY010006426">
    <property type="protein sequence ID" value="CAG8662568.1"/>
    <property type="molecule type" value="Genomic_DNA"/>
</dbReference>
<feature type="region of interest" description="Disordered" evidence="2">
    <location>
        <begin position="696"/>
        <end position="759"/>
    </location>
</feature>
<protein>
    <submittedName>
        <fullName evidence="3">13252_t:CDS:1</fullName>
    </submittedName>
</protein>
<dbReference type="PANTHER" id="PTHR45615">
    <property type="entry name" value="MYOSIN HEAVY CHAIN, NON-MUSCLE"/>
    <property type="match status" value="1"/>
</dbReference>
<feature type="compositionally biased region" description="Polar residues" evidence="2">
    <location>
        <begin position="720"/>
        <end position="746"/>
    </location>
</feature>
<keyword evidence="1" id="KW-0175">Coiled coil</keyword>
<dbReference type="Proteomes" id="UP000789405">
    <property type="component" value="Unassembled WGS sequence"/>
</dbReference>
<feature type="region of interest" description="Disordered" evidence="2">
    <location>
        <begin position="151"/>
        <end position="217"/>
    </location>
</feature>
<organism evidence="3 4">
    <name type="scientific">Dentiscutata erythropus</name>
    <dbReference type="NCBI Taxonomy" id="1348616"/>
    <lineage>
        <taxon>Eukaryota</taxon>
        <taxon>Fungi</taxon>
        <taxon>Fungi incertae sedis</taxon>
        <taxon>Mucoromycota</taxon>
        <taxon>Glomeromycotina</taxon>
        <taxon>Glomeromycetes</taxon>
        <taxon>Diversisporales</taxon>
        <taxon>Gigasporaceae</taxon>
        <taxon>Dentiscutata</taxon>
    </lineage>
</organism>
<reference evidence="3" key="1">
    <citation type="submission" date="2021-06" db="EMBL/GenBank/DDBJ databases">
        <authorList>
            <person name="Kallberg Y."/>
            <person name="Tangrot J."/>
            <person name="Rosling A."/>
        </authorList>
    </citation>
    <scope>NUCLEOTIDE SEQUENCE</scope>
    <source>
        <strain evidence="3">MA453B</strain>
    </source>
</reference>
<feature type="coiled-coil region" evidence="1">
    <location>
        <begin position="425"/>
        <end position="540"/>
    </location>
</feature>
<feature type="compositionally biased region" description="Polar residues" evidence="2">
    <location>
        <begin position="910"/>
        <end position="929"/>
    </location>
</feature>
<feature type="compositionally biased region" description="Low complexity" evidence="2">
    <location>
        <begin position="747"/>
        <end position="759"/>
    </location>
</feature>
<feature type="compositionally biased region" description="Basic and acidic residues" evidence="2">
    <location>
        <begin position="189"/>
        <end position="198"/>
    </location>
</feature>
<feature type="non-terminal residue" evidence="3">
    <location>
        <position position="1"/>
    </location>
</feature>
<feature type="compositionally biased region" description="Polar residues" evidence="2">
    <location>
        <begin position="1064"/>
        <end position="1081"/>
    </location>
</feature>
<feature type="region of interest" description="Disordered" evidence="2">
    <location>
        <begin position="232"/>
        <end position="328"/>
    </location>
</feature>
<comment type="caution">
    <text evidence="3">The sequence shown here is derived from an EMBL/GenBank/DDBJ whole genome shotgun (WGS) entry which is preliminary data.</text>
</comment>
<feature type="compositionally biased region" description="Polar residues" evidence="2">
    <location>
        <begin position="161"/>
        <end position="187"/>
    </location>
</feature>
<feature type="region of interest" description="Disordered" evidence="2">
    <location>
        <begin position="1038"/>
        <end position="1088"/>
    </location>
</feature>
<sequence length="1386" mass="156334">MGDKDLYSKESRSSQGQIREVSSSITEESDPFSANQYFGSATLSNRTSSVVDTDNEDSSMLSSSSKALKKDKYSSSTTTRKSKNPISTNDITTNESYSGLSPETQNIINSINSLKYTEKKKTNVSRAMVDEILRDAKLKVAARAIENNLSSGSTKKLDTSRLASSKSMSSVGNTLENKYNFNPLSTSDQDEKKSKDSFTNDEVAENPKVQSTNRTYSRLLPSRLASLIGINTGSSTTVDSSKTESKLESTTSTKTDGLSTMQTGNSTNHVADVDTSRNVSQIKEDNKFNQITNESNVSKPTSSNNSEHSKQTPDISVDTNVGRTSRKEQKYVVRSTASPRFTKKRGVVIRRSSAKIIPKHGSEDDYQRTSKKPVKTVEISSELDELGSQFQETLTEFSKRYQDSTVALAEKSYLLKRNQELWHTLAAKEEEIEYLKNELWQAGNKIQDYESDLKDIIEQQQEPLTLTQEDLIRIEREIDDQEVLINDYQRENDKLVGEIKNLNERLRVTEEERENYYNKINELYKEIEILKESLHEQETKEIVPDGTMRQIEDMKKEIERLKGKEISYEFKEMALKEMDGLKKELSALRDIESEYMLKVDDLEHQLAGANEEIEEITRSKTESLEKLTEEMNMMKYTYESQIENIKKESISKEGKETRFRKLQNALEKIETIASTYPEVTQVCTDLRRINLLPPKKRRKSATDLSNKDIYGYGTKETRSTRSPTTKSLKRSPSQSSLGRKSRASSLSRTVSPTPSVLSSVSAFSSKDLQDEETLYSSEEITELKEKVVKLEEENKTSNESIEKLEEELKLLNESKSKLEEEVNNLKQEQEHCDRKMKEMEELLAVLPSDEPDDNDSNANKPILLPNSQPVIPPQNLIQQLDNKQNIIEELEYEQLVERAQAAAAIAQITPNGTTSEGGESSAVNGNSDPSKVPIDISSNIESNDFSLASDIDIMDFFGLGDNQVSAIEKLIAQLERTIVERTMQRDAAHQRATDAETKLLALAKEKMKWGSGYDSTVKQLKTQVQHLQELLQMERKAARKSLTNDSTQDKTDKTDKTDIQSDSQELPSQTGQHQPKPTCNDQPPMANDLTSELKDLRNQIELLAAENKNLKAQLNTSEAIRQAVHENTLTILQQANKSSHTTDENVTGIRKLALEKEAEVSVLKSRCVGLENVIERQRELLSLIVPTIAGNVTTIGTKNLTDGNVGDIKKLVEDDGIDENTLTGLTESAKRLIQQLREENALLRKVLPICQQQISKNEDEPPQYTPPLVPFSSSTPTSIQLDALASQISEMEARFLKREKELQDIIAETKRQGELQLERWNTHKKVKNKPGVPITSCEYDGVEVEAIRHILEDLEAQRCCTSKFFAILLQTTKQAKKRPTPENSER</sequence>
<dbReference type="OrthoDB" id="2157184at2759"/>
<keyword evidence="4" id="KW-1185">Reference proteome</keyword>
<gene>
    <name evidence="3" type="ORF">DERYTH_LOCUS10793</name>
</gene>
<evidence type="ECO:0000313" key="3">
    <source>
        <dbReference type="EMBL" id="CAG8662568.1"/>
    </source>
</evidence>
<feature type="coiled-coil region" evidence="1">
    <location>
        <begin position="780"/>
        <end position="845"/>
    </location>
</feature>
<feature type="compositionally biased region" description="Polar residues" evidence="2">
    <location>
        <begin position="84"/>
        <end position="102"/>
    </location>
</feature>
<evidence type="ECO:0000256" key="2">
    <source>
        <dbReference type="SAM" id="MobiDB-lite"/>
    </source>
</evidence>
<evidence type="ECO:0000313" key="4">
    <source>
        <dbReference type="Proteomes" id="UP000789405"/>
    </source>
</evidence>
<dbReference type="PANTHER" id="PTHR45615:SF63">
    <property type="entry name" value="CHROMOSOME UNDETERMINED SCAFFOLD_10, WHOLE GENOME SHOTGUN SEQUENCE"/>
    <property type="match status" value="1"/>
</dbReference>
<feature type="compositionally biased region" description="Basic and acidic residues" evidence="2">
    <location>
        <begin position="1047"/>
        <end position="1059"/>
    </location>
</feature>
<proteinExistence type="predicted"/>
<feature type="region of interest" description="Disordered" evidence="2">
    <location>
        <begin position="910"/>
        <end position="930"/>
    </location>
</feature>
<feature type="compositionally biased region" description="Polar residues" evidence="2">
    <location>
        <begin position="13"/>
        <end position="52"/>
    </location>
</feature>
<feature type="compositionally biased region" description="Polar residues" evidence="2">
    <location>
        <begin position="288"/>
        <end position="323"/>
    </location>
</feature>
<name>A0A9N9HBB9_9GLOM</name>
<accession>A0A9N9HBB9</accession>
<feature type="compositionally biased region" description="Basic and acidic residues" evidence="2">
    <location>
        <begin position="1"/>
        <end position="12"/>
    </location>
</feature>
<feature type="compositionally biased region" description="Polar residues" evidence="2">
    <location>
        <begin position="256"/>
        <end position="269"/>
    </location>
</feature>
<feature type="region of interest" description="Disordered" evidence="2">
    <location>
        <begin position="1"/>
        <end position="102"/>
    </location>
</feature>